<evidence type="ECO:0000256" key="3">
    <source>
        <dbReference type="SAM" id="SignalP"/>
    </source>
</evidence>
<keyword evidence="3" id="KW-0732">Signal</keyword>
<dbReference type="PROSITE" id="PS51257">
    <property type="entry name" value="PROKAR_LIPOPROTEIN"/>
    <property type="match status" value="1"/>
</dbReference>
<feature type="compositionally biased region" description="Basic and acidic residues" evidence="1">
    <location>
        <begin position="277"/>
        <end position="293"/>
    </location>
</feature>
<accession>A0A1D1ZQD1</accession>
<sequence length="427" mass="45384">MWDSRFKLSSGLVLLLALTSSCASADVHVEQADQADSVQDLSAPGRVIVVVRSSFLSRVDDPQRPSLAQLLGWRSAHLRQKLFYGDSGETGPEGQTHHHHREAYAFLPGVVTPLEVADASALKVADASSSVSTSAVGAGSAVAMPARPFLLGRAAAGAHGMLDRTEEGAELFKVEPVPAGGSIRRDGGDDDDIDGHKDEEEDEHARKRKHAWKHAQRAAVEGEASGASSASGRMEGAEPLRHKCRHQRGARVGADQGADGESLAGEHPHDRHRHHGERRDGEPHRHGHGHESGRRPCLVGCAMHLFRSVVFGAPNHPMPHRQGEEGGPMWAGAVMPHMVHKKGDGMPDMHPPRPRCPPPHILALGMAAVAGVFACALVIVIRRVRDACALAPQPQFMVLGAAGKGVVYAAAHAAHGYEALPSKGDSV</sequence>
<feature type="chain" id="PRO_5008901158" evidence="3">
    <location>
        <begin position="26"/>
        <end position="427"/>
    </location>
</feature>
<dbReference type="EMBL" id="GDKF01009581">
    <property type="protein sequence ID" value="JAT69041.1"/>
    <property type="molecule type" value="Transcribed_RNA"/>
</dbReference>
<organism evidence="4">
    <name type="scientific">Auxenochlorella protothecoides</name>
    <name type="common">Green microalga</name>
    <name type="synonym">Chlorella protothecoides</name>
    <dbReference type="NCBI Taxonomy" id="3075"/>
    <lineage>
        <taxon>Eukaryota</taxon>
        <taxon>Viridiplantae</taxon>
        <taxon>Chlorophyta</taxon>
        <taxon>core chlorophytes</taxon>
        <taxon>Trebouxiophyceae</taxon>
        <taxon>Chlorellales</taxon>
        <taxon>Chlorellaceae</taxon>
        <taxon>Auxenochlorella</taxon>
    </lineage>
</organism>
<feature type="region of interest" description="Disordered" evidence="1">
    <location>
        <begin position="170"/>
        <end position="293"/>
    </location>
</feature>
<name>A0A1D1ZQD1_AUXPR</name>
<evidence type="ECO:0000256" key="1">
    <source>
        <dbReference type="SAM" id="MobiDB-lite"/>
    </source>
</evidence>
<keyword evidence="2" id="KW-1133">Transmembrane helix</keyword>
<proteinExistence type="predicted"/>
<dbReference type="AlphaFoldDB" id="A0A1D1ZQD1"/>
<reference evidence="4" key="1">
    <citation type="submission" date="2015-08" db="EMBL/GenBank/DDBJ databases">
        <authorList>
            <person name="Babu N.S."/>
            <person name="Beckwith C.J."/>
            <person name="Beseler K.G."/>
            <person name="Brison A."/>
            <person name="Carone J.V."/>
            <person name="Caskin T.P."/>
            <person name="Diamond M."/>
            <person name="Durham M.E."/>
            <person name="Foxe J.M."/>
            <person name="Go M."/>
            <person name="Henderson B.A."/>
            <person name="Jones I.B."/>
            <person name="McGettigan J.A."/>
            <person name="Micheletti S.J."/>
            <person name="Nasrallah M.E."/>
            <person name="Ortiz D."/>
            <person name="Piller C.R."/>
            <person name="Privatt S.R."/>
            <person name="Schneider S.L."/>
            <person name="Sharp S."/>
            <person name="Smith T.C."/>
            <person name="Stanton J.D."/>
            <person name="Ullery H.E."/>
            <person name="Wilson R.J."/>
            <person name="Serrano M.G."/>
            <person name="Buck G."/>
            <person name="Lee V."/>
            <person name="Wang Y."/>
            <person name="Carvalho R."/>
            <person name="Voegtly L."/>
            <person name="Shi R."/>
            <person name="Duckworth R."/>
            <person name="Johnson A."/>
            <person name="Loviza R."/>
            <person name="Walstead R."/>
            <person name="Shah Z."/>
            <person name="Kiflezghi M."/>
            <person name="Wade K."/>
            <person name="Ball S.L."/>
            <person name="Bradley K.W."/>
            <person name="Asai D.J."/>
            <person name="Bowman C.A."/>
            <person name="Russell D.A."/>
            <person name="Pope W.H."/>
            <person name="Jacobs-Sera D."/>
            <person name="Hendrix R.W."/>
            <person name="Hatfull G.F."/>
        </authorList>
    </citation>
    <scope>NUCLEOTIDE SEQUENCE</scope>
</reference>
<evidence type="ECO:0000256" key="2">
    <source>
        <dbReference type="SAM" id="Phobius"/>
    </source>
</evidence>
<feature type="compositionally biased region" description="Low complexity" evidence="1">
    <location>
        <begin position="218"/>
        <end position="234"/>
    </location>
</feature>
<protein>
    <submittedName>
        <fullName evidence="4">Uncharacterized protein</fullName>
    </submittedName>
</protein>
<keyword evidence="2" id="KW-0812">Transmembrane</keyword>
<evidence type="ECO:0000313" key="4">
    <source>
        <dbReference type="EMBL" id="JAT69041.1"/>
    </source>
</evidence>
<feature type="compositionally biased region" description="Basic residues" evidence="1">
    <location>
        <begin position="206"/>
        <end position="216"/>
    </location>
</feature>
<feature type="signal peptide" evidence="3">
    <location>
        <begin position="1"/>
        <end position="25"/>
    </location>
</feature>
<keyword evidence="2" id="KW-0472">Membrane</keyword>
<feature type="transmembrane region" description="Helical" evidence="2">
    <location>
        <begin position="361"/>
        <end position="381"/>
    </location>
</feature>
<gene>
    <name evidence="4" type="ORF">g.42587</name>
</gene>